<dbReference type="EMBL" id="JAUTXU010000066">
    <property type="protein sequence ID" value="KAK3712955.1"/>
    <property type="molecule type" value="Genomic_DNA"/>
</dbReference>
<reference evidence="1" key="1">
    <citation type="submission" date="2023-07" db="EMBL/GenBank/DDBJ databases">
        <title>Black Yeasts Isolated from many extreme environments.</title>
        <authorList>
            <person name="Coleine C."/>
            <person name="Stajich J.E."/>
            <person name="Selbmann L."/>
        </authorList>
    </citation>
    <scope>NUCLEOTIDE SEQUENCE</scope>
    <source>
        <strain evidence="1">CCFEE 5714</strain>
    </source>
</reference>
<evidence type="ECO:0000313" key="1">
    <source>
        <dbReference type="EMBL" id="KAK3712955.1"/>
    </source>
</evidence>
<organism evidence="1 2">
    <name type="scientific">Vermiconidia calcicola</name>
    <dbReference type="NCBI Taxonomy" id="1690605"/>
    <lineage>
        <taxon>Eukaryota</taxon>
        <taxon>Fungi</taxon>
        <taxon>Dikarya</taxon>
        <taxon>Ascomycota</taxon>
        <taxon>Pezizomycotina</taxon>
        <taxon>Dothideomycetes</taxon>
        <taxon>Dothideomycetidae</taxon>
        <taxon>Mycosphaerellales</taxon>
        <taxon>Extremaceae</taxon>
        <taxon>Vermiconidia</taxon>
    </lineage>
</organism>
<accession>A0ACC3NA05</accession>
<sequence length="182" mass="20599">MCNLYTDVYFKPCGHSKEKLIKCKPGGCRSKPKVATERNNDYDHLPCGSECEKRLAKEKAEKKAEKERTKLEKERAREVEEQAKGAKEQAKGKKAAKNSEMHFIKRKDGRRGFGTSYKNYGREAEPAEGMKKSKSVASSTTLQGEGSNTENPENQQSDNEVEYGKDGFEVEYDKDGYVIDRV</sequence>
<keyword evidence="2" id="KW-1185">Reference proteome</keyword>
<evidence type="ECO:0000313" key="2">
    <source>
        <dbReference type="Proteomes" id="UP001281147"/>
    </source>
</evidence>
<name>A0ACC3NA05_9PEZI</name>
<comment type="caution">
    <text evidence="1">The sequence shown here is derived from an EMBL/GenBank/DDBJ whole genome shotgun (WGS) entry which is preliminary data.</text>
</comment>
<protein>
    <submittedName>
        <fullName evidence="1">Uncharacterized protein</fullName>
    </submittedName>
</protein>
<gene>
    <name evidence="1" type="ORF">LTR37_008840</name>
</gene>
<dbReference type="Proteomes" id="UP001281147">
    <property type="component" value="Unassembled WGS sequence"/>
</dbReference>
<proteinExistence type="predicted"/>